<evidence type="ECO:0000313" key="5">
    <source>
        <dbReference type="EMBL" id="MDG3007378.1"/>
    </source>
</evidence>
<reference evidence="5 6" key="1">
    <citation type="submission" date="2023-03" db="EMBL/GenBank/DDBJ databases">
        <title>Paludisphaera mucosa sp. nov. a novel planctomycete from northern fen.</title>
        <authorList>
            <person name="Ivanova A."/>
        </authorList>
    </citation>
    <scope>NUCLEOTIDE SEQUENCE [LARGE SCALE GENOMIC DNA]</scope>
    <source>
        <strain evidence="5 6">Pla2</strain>
    </source>
</reference>
<dbReference type="InterPro" id="IPR049046">
    <property type="entry name" value="Beta-AFase-like_GH127_middle"/>
</dbReference>
<evidence type="ECO:0000256" key="1">
    <source>
        <dbReference type="SAM" id="MobiDB-lite"/>
    </source>
</evidence>
<evidence type="ECO:0000259" key="4">
    <source>
        <dbReference type="Pfam" id="PF20736"/>
    </source>
</evidence>
<dbReference type="InterPro" id="IPR049174">
    <property type="entry name" value="Beta-AFase-like"/>
</dbReference>
<name>A0ABT6FJ43_9BACT</name>
<gene>
    <name evidence="5" type="ORF">PZE19_26755</name>
</gene>
<dbReference type="RefSeq" id="WP_277863659.1">
    <property type="nucleotide sequence ID" value="NZ_JARRAG010000002.1"/>
</dbReference>
<keyword evidence="6" id="KW-1185">Reference proteome</keyword>
<organism evidence="5 6">
    <name type="scientific">Paludisphaera mucosa</name>
    <dbReference type="NCBI Taxonomy" id="3030827"/>
    <lineage>
        <taxon>Bacteria</taxon>
        <taxon>Pseudomonadati</taxon>
        <taxon>Planctomycetota</taxon>
        <taxon>Planctomycetia</taxon>
        <taxon>Isosphaerales</taxon>
        <taxon>Isosphaeraceae</taxon>
        <taxon>Paludisphaera</taxon>
    </lineage>
</organism>
<dbReference type="InterPro" id="IPR012878">
    <property type="entry name" value="Beta-AFase-like_GH127_cat"/>
</dbReference>
<dbReference type="GO" id="GO:0016787">
    <property type="term" value="F:hydrolase activity"/>
    <property type="evidence" value="ECO:0007669"/>
    <property type="project" value="UniProtKB-KW"/>
</dbReference>
<feature type="domain" description="Non-reducing end beta-L-arabinofuranosidase-like GH127 middle" evidence="4">
    <location>
        <begin position="442"/>
        <end position="537"/>
    </location>
</feature>
<keyword evidence="2" id="KW-0732">Signal</keyword>
<dbReference type="Pfam" id="PF20736">
    <property type="entry name" value="Glyco_hydro127M"/>
    <property type="match status" value="1"/>
</dbReference>
<dbReference type="EMBL" id="JARRAG010000002">
    <property type="protein sequence ID" value="MDG3007378.1"/>
    <property type="molecule type" value="Genomic_DNA"/>
</dbReference>
<feature type="chain" id="PRO_5046469290" evidence="2">
    <location>
        <begin position="29"/>
        <end position="653"/>
    </location>
</feature>
<keyword evidence="5" id="KW-0378">Hydrolase</keyword>
<feature type="region of interest" description="Disordered" evidence="1">
    <location>
        <begin position="28"/>
        <end position="47"/>
    </location>
</feature>
<accession>A0ABT6FJ43</accession>
<dbReference type="Proteomes" id="UP001216907">
    <property type="component" value="Unassembled WGS sequence"/>
</dbReference>
<feature type="signal peptide" evidence="2">
    <location>
        <begin position="1"/>
        <end position="28"/>
    </location>
</feature>
<comment type="caution">
    <text evidence="5">The sequence shown here is derived from an EMBL/GenBank/DDBJ whole genome shotgun (WGS) entry which is preliminary data.</text>
</comment>
<dbReference type="Pfam" id="PF07944">
    <property type="entry name" value="Beta-AFase-like_GH127_cat"/>
    <property type="match status" value="1"/>
</dbReference>
<proteinExistence type="predicted"/>
<dbReference type="InterPro" id="IPR008928">
    <property type="entry name" value="6-hairpin_glycosidase_sf"/>
</dbReference>
<feature type="domain" description="Non-reducing end beta-L-arabinofuranosidase-like GH127 catalytic" evidence="3">
    <location>
        <begin position="92"/>
        <end position="425"/>
    </location>
</feature>
<dbReference type="PANTHER" id="PTHR43465:SF2">
    <property type="entry name" value="DUF1680 DOMAIN PROTEIN (AFU_ORTHOLOGUE AFUA_1G08910)"/>
    <property type="match status" value="1"/>
</dbReference>
<dbReference type="SUPFAM" id="SSF48208">
    <property type="entry name" value="Six-hairpin glycosidases"/>
    <property type="match status" value="1"/>
</dbReference>
<protein>
    <submittedName>
        <fullName evidence="5">Glycoside hydrolase family 127 protein</fullName>
    </submittedName>
</protein>
<dbReference type="PANTHER" id="PTHR43465">
    <property type="entry name" value="DUF1680 DOMAIN PROTEIN (AFU_ORTHOLOGUE AFUA_1G08910)"/>
    <property type="match status" value="1"/>
</dbReference>
<sequence length="653" mass="70473">MKSTPTTKPLGIAALAVLTASLLPIAAAAPPETPPDRPLRRPAGLRAEPSGPLRAYLDAVTANWLLPGPKANPAILAMFADRDRPPTRDLLPWSGEFAGKFLTGAAQVYQATRDPELKRSLDGYVRALLPLQDVDGYFGPFSKEHRLTGTAPNIQGKPGGSWDAWGHYHMMLGLMTWDEAVGSPESLAAAVKIADLFCAKFLGDKKPRLVDTGSTEMNLAPAHALVLLYEKTRQPKYLDLAKQIVDEFAAAGPDGKPLAGDYLRRGLAGDEFFQTPKPRWESLHPMQALAAIGRVENDAERRKAYANLWWSIAKLDRHNNGGFSSGEQAQGDPYHPGAIETCCTIAWLALSVDMLKQSGDPVVADELELSTMNSALGMFSPSGRWSTYNTPMDGVRQANFHEIVFQARPGSPELNCCSVNAARGIGLVSQWALLSDAASGGLVLNWYGAGKLAGRLGGGASVGFDTETDYPRSGRVRIKVAVDQPTKFALGLRIPQWSTATKLTVAGTAVADVRPATYQTIDREWKNGDLIELDLDMGPRVWVGEKGYAGRASLFVGPTLLAYDASRDDNGPDDPEPIDARSLRILPTTDAKGPQPPIVLVEAKTADGKTVKLCDFASAGADGSRYRSWLRVEHASATPFSREHTFRTGPPQE</sequence>
<evidence type="ECO:0000256" key="2">
    <source>
        <dbReference type="SAM" id="SignalP"/>
    </source>
</evidence>
<evidence type="ECO:0000313" key="6">
    <source>
        <dbReference type="Proteomes" id="UP001216907"/>
    </source>
</evidence>
<evidence type="ECO:0000259" key="3">
    <source>
        <dbReference type="Pfam" id="PF07944"/>
    </source>
</evidence>